<reference evidence="6" key="1">
    <citation type="submission" date="2021-03" db="EMBL/GenBank/DDBJ databases">
        <authorList>
            <person name="Kanchanasin P."/>
            <person name="Saeng-In P."/>
            <person name="Phongsopitanun W."/>
            <person name="Yuki M."/>
            <person name="Kudo T."/>
            <person name="Ohkuma M."/>
            <person name="Tanasupawat S."/>
        </authorList>
    </citation>
    <scope>NUCLEOTIDE SEQUENCE</scope>
    <source>
        <strain evidence="6">GKU 128</strain>
    </source>
</reference>
<comment type="caution">
    <text evidence="6">The sequence shown here is derived from an EMBL/GenBank/DDBJ whole genome shotgun (WGS) entry which is preliminary data.</text>
</comment>
<keyword evidence="3 4" id="KW-0012">Acyltransferase</keyword>
<dbReference type="EMBL" id="JAGEOJ010000020">
    <property type="protein sequence ID" value="MBO2453372.1"/>
    <property type="molecule type" value="Genomic_DNA"/>
</dbReference>
<comment type="similarity">
    <text evidence="1 4">Belongs to the acetyltransferase Eis family.</text>
</comment>
<dbReference type="InterPro" id="IPR016181">
    <property type="entry name" value="Acyl_CoA_acyltransferase"/>
</dbReference>
<gene>
    <name evidence="6" type="ORF">J4573_40205</name>
</gene>
<dbReference type="PROSITE" id="PS51186">
    <property type="entry name" value="GNAT"/>
    <property type="match status" value="1"/>
</dbReference>
<dbReference type="CDD" id="cd04301">
    <property type="entry name" value="NAT_SF"/>
    <property type="match status" value="1"/>
</dbReference>
<evidence type="ECO:0000313" key="6">
    <source>
        <dbReference type="EMBL" id="MBO2453372.1"/>
    </source>
</evidence>
<dbReference type="InterPro" id="IPR036527">
    <property type="entry name" value="SCP2_sterol-bd_dom_sf"/>
</dbReference>
<dbReference type="GO" id="GO:0030649">
    <property type="term" value="P:aminoglycoside antibiotic catabolic process"/>
    <property type="evidence" value="ECO:0007669"/>
    <property type="project" value="TreeGrafter"/>
</dbReference>
<dbReference type="InterPro" id="IPR022902">
    <property type="entry name" value="NAcTrfase_Eis"/>
</dbReference>
<dbReference type="Proteomes" id="UP000669179">
    <property type="component" value="Unassembled WGS sequence"/>
</dbReference>
<dbReference type="GO" id="GO:0034069">
    <property type="term" value="F:aminoglycoside N-acetyltransferase activity"/>
    <property type="evidence" value="ECO:0007669"/>
    <property type="project" value="TreeGrafter"/>
</dbReference>
<name>A0A939PI74_9ACTN</name>
<evidence type="ECO:0000259" key="5">
    <source>
        <dbReference type="PROSITE" id="PS51186"/>
    </source>
</evidence>
<dbReference type="PANTHER" id="PTHR37817:SF1">
    <property type="entry name" value="N-ACETYLTRANSFERASE EIS"/>
    <property type="match status" value="1"/>
</dbReference>
<dbReference type="Gene3D" id="3.30.1050.10">
    <property type="entry name" value="SCP2 sterol-binding domain"/>
    <property type="match status" value="1"/>
</dbReference>
<proteinExistence type="inferred from homology"/>
<dbReference type="HAMAP" id="MF_01812">
    <property type="entry name" value="Eis"/>
    <property type="match status" value="1"/>
</dbReference>
<dbReference type="Gene3D" id="3.40.630.30">
    <property type="match status" value="2"/>
</dbReference>
<dbReference type="Pfam" id="PF13530">
    <property type="entry name" value="SCP2_2"/>
    <property type="match status" value="1"/>
</dbReference>
<dbReference type="NCBIfam" id="NF002367">
    <property type="entry name" value="PRK01346.1-4"/>
    <property type="match status" value="1"/>
</dbReference>
<protein>
    <submittedName>
        <fullName evidence="6">GNAT family N-acetyltransferase</fullName>
    </submittedName>
</protein>
<comment type="caution">
    <text evidence="4">Lacks conserved residue(s) required for the propagation of feature annotation.</text>
</comment>
<dbReference type="Pfam" id="PF17668">
    <property type="entry name" value="Acetyltransf_17"/>
    <property type="match status" value="1"/>
</dbReference>
<feature type="active site" description="Proton acceptor; via carboxylate" evidence="4">
    <location>
        <position position="406"/>
    </location>
</feature>
<feature type="binding site" evidence="4">
    <location>
        <begin position="81"/>
        <end position="83"/>
    </location>
    <ligand>
        <name>acetyl-CoA</name>
        <dbReference type="ChEBI" id="CHEBI:57288"/>
    </ligand>
</feature>
<keyword evidence="7" id="KW-1185">Reference proteome</keyword>
<dbReference type="SUPFAM" id="SSF55729">
    <property type="entry name" value="Acyl-CoA N-acyltransferases (Nat)"/>
    <property type="match status" value="1"/>
</dbReference>
<feature type="binding site" evidence="4">
    <location>
        <begin position="89"/>
        <end position="94"/>
    </location>
    <ligand>
        <name>acetyl-CoA</name>
        <dbReference type="ChEBI" id="CHEBI:57288"/>
    </ligand>
</feature>
<dbReference type="RefSeq" id="WP_208261397.1">
    <property type="nucleotide sequence ID" value="NZ_JAGEOJ010000020.1"/>
</dbReference>
<dbReference type="PANTHER" id="PTHR37817">
    <property type="entry name" value="N-ACETYLTRANSFERASE EIS"/>
    <property type="match status" value="1"/>
</dbReference>
<comment type="subunit">
    <text evidence="4">Homohexamer; trimer of dimers.</text>
</comment>
<sequence>MSDLEIRSVPESELERMLDITDLVFHVRIEDDVRDRFRWVPRRAERIGAYSGGTLVGQLAALPMRLSVPGALLDCSAVTMVGVLPTHRRRGVLTAMIERMHADAVEAGRPVAALWASQAGIYGRYGFGQADRSITLEVDTSRPLGLRVEPDTRPLRLIERDEIPTVLGPLHERAIARRPGGLARDDEWWTEGIAPRVDHWHDEYSEVRIVVLEGDPGGYAIYRTRGENEDTRAPGIVRLQELEADDTAVEAALWRYLAEIDLTGKIQAAGRPVDDLLPLLASDPDQVTIEGDWGALWVRLVDVPFALRKRSWAGEDSLVIEVKDRRLPSNEERWRLTTGGDPRCEATADAPDLTMDVAELGSVYLGGTQVRRLVRAGLVTEHTPGAAARLDRALEVPLTPHTNDDF</sequence>
<feature type="domain" description="N-acetyltransferase" evidence="5">
    <location>
        <begin position="4"/>
        <end position="149"/>
    </location>
</feature>
<dbReference type="InterPro" id="IPR000182">
    <property type="entry name" value="GNAT_dom"/>
</dbReference>
<dbReference type="InterPro" id="IPR041380">
    <property type="entry name" value="Acetyltransf_17"/>
</dbReference>
<evidence type="ECO:0000313" key="7">
    <source>
        <dbReference type="Proteomes" id="UP000669179"/>
    </source>
</evidence>
<accession>A0A939PI74</accession>
<evidence type="ECO:0000256" key="3">
    <source>
        <dbReference type="ARBA" id="ARBA00023315"/>
    </source>
</evidence>
<evidence type="ECO:0000256" key="1">
    <source>
        <dbReference type="ARBA" id="ARBA00009213"/>
    </source>
</evidence>
<dbReference type="AlphaFoldDB" id="A0A939PI74"/>
<organism evidence="6 7">
    <name type="scientific">Actinomadura barringtoniae</name>
    <dbReference type="NCBI Taxonomy" id="1427535"/>
    <lineage>
        <taxon>Bacteria</taxon>
        <taxon>Bacillati</taxon>
        <taxon>Actinomycetota</taxon>
        <taxon>Actinomycetes</taxon>
        <taxon>Streptosporangiales</taxon>
        <taxon>Thermomonosporaceae</taxon>
        <taxon>Actinomadura</taxon>
    </lineage>
</organism>
<dbReference type="InterPro" id="IPR025559">
    <property type="entry name" value="Eis_dom"/>
</dbReference>
<dbReference type="SUPFAM" id="SSF55718">
    <property type="entry name" value="SCP-like"/>
    <property type="match status" value="1"/>
</dbReference>
<dbReference type="InterPro" id="IPR051554">
    <property type="entry name" value="Acetyltransferase_Eis"/>
</dbReference>
<dbReference type="Pfam" id="PF13527">
    <property type="entry name" value="Acetyltransf_9"/>
    <property type="match status" value="1"/>
</dbReference>
<evidence type="ECO:0000256" key="2">
    <source>
        <dbReference type="ARBA" id="ARBA00022679"/>
    </source>
</evidence>
<keyword evidence="2 4" id="KW-0808">Transferase</keyword>
<evidence type="ECO:0000256" key="4">
    <source>
        <dbReference type="HAMAP-Rule" id="MF_01812"/>
    </source>
</evidence>
<feature type="active site" description="Proton donor" evidence="4">
    <location>
        <position position="122"/>
    </location>
</feature>